<reference evidence="2" key="1">
    <citation type="journal article" date="2010" name="Nature">
        <title>The Dynamic genome of Hydra.</title>
        <authorList>
            <person name="Chapman J.A."/>
            <person name="Kirkness E.F."/>
            <person name="Simakov O."/>
            <person name="Hampson S.E."/>
            <person name="Mitros T."/>
            <person name="Weinmaier T."/>
            <person name="Rattei T."/>
            <person name="Balasubramanian P.G."/>
            <person name="Borman J."/>
            <person name="Busam D."/>
            <person name="Disbennett K."/>
            <person name="Pfannkoch C."/>
            <person name="Sumin N."/>
            <person name="Sutton G."/>
            <person name="Viswanathan L."/>
            <person name="Walenz B."/>
            <person name="Goodstein D.M."/>
            <person name="Hellsten U."/>
            <person name="Kawashima T."/>
            <person name="Prochnik S.E."/>
            <person name="Putnam N.H."/>
            <person name="Shu S."/>
            <person name="Blumberg B."/>
            <person name="Dana C.E."/>
            <person name="Gee L."/>
            <person name="Kibler D.F."/>
            <person name="Law L."/>
            <person name="Lindgens D."/>
            <person name="Martinez D.E."/>
            <person name="Peng J."/>
            <person name="Wigge P.A."/>
            <person name="Bertulat B."/>
            <person name="Guder C."/>
            <person name="Nakamura Y."/>
            <person name="Ozbek S."/>
            <person name="Watanabe H."/>
            <person name="Khalturin K."/>
            <person name="Hemmrich G."/>
            <person name="Franke A."/>
            <person name="Augustin R."/>
            <person name="Fraune S."/>
            <person name="Hayakawa E."/>
            <person name="Hayakawa S."/>
            <person name="Hirose M."/>
            <person name="Hwang J."/>
            <person name="Ikeo K."/>
            <person name="Nishimiya-Fujisawa C."/>
            <person name="Ogura A."/>
            <person name="Takahashi T."/>
            <person name="Steinmetz P.R."/>
            <person name="Zhang X."/>
            <person name="Aufschnaiter R."/>
            <person name="Eder M.K."/>
            <person name="Gorny A.K."/>
            <person name="Salvenmoser W."/>
            <person name="Heimberg A.M."/>
            <person name="Wheeler B.M."/>
            <person name="Peterson K.J."/>
            <person name="Boettger A."/>
            <person name="Tischler P."/>
            <person name="Wolf A."/>
            <person name="Gojobori T."/>
            <person name="Remington K.A."/>
            <person name="Strausberg R.L."/>
            <person name="Venter J."/>
            <person name="Technau U."/>
            <person name="Hobmayer B."/>
            <person name="Bosch T.C."/>
            <person name="Holstein T.W."/>
            <person name="Fujisawa T."/>
            <person name="Bode H.R."/>
            <person name="David C.N."/>
            <person name="Rokhsar D.S."/>
            <person name="Steele R.E."/>
        </authorList>
    </citation>
    <scope>NUCLEOTIDE SEQUENCE</scope>
</reference>
<dbReference type="PANTHER" id="PTHR30390">
    <property type="entry name" value="SEDOHEPTULOSE 7-PHOSPHATE ISOMERASE / DNAA INITIATOR-ASSOCIATING FACTOR FOR REPLICATION INITIATION"/>
    <property type="match status" value="1"/>
</dbReference>
<dbReference type="GO" id="GO:1901135">
    <property type="term" value="P:carbohydrate derivative metabolic process"/>
    <property type="evidence" value="ECO:0007669"/>
    <property type="project" value="InterPro"/>
</dbReference>
<evidence type="ECO:0000259" key="1">
    <source>
        <dbReference type="PROSITE" id="PS51464"/>
    </source>
</evidence>
<dbReference type="EMBL" id="FN543106">
    <property type="protein sequence ID" value="CBA31337.1"/>
    <property type="molecule type" value="Genomic_DNA"/>
</dbReference>
<dbReference type="InterPro" id="IPR050099">
    <property type="entry name" value="SIS_GmhA/DiaA_subfam"/>
</dbReference>
<dbReference type="InterPro" id="IPR046348">
    <property type="entry name" value="SIS_dom_sf"/>
</dbReference>
<dbReference type="GO" id="GO:0097367">
    <property type="term" value="F:carbohydrate derivative binding"/>
    <property type="evidence" value="ECO:0007669"/>
    <property type="project" value="InterPro"/>
</dbReference>
<evidence type="ECO:0000313" key="2">
    <source>
        <dbReference type="EMBL" id="CBA31337.1"/>
    </source>
</evidence>
<dbReference type="Pfam" id="PF13580">
    <property type="entry name" value="SIS_2"/>
    <property type="match status" value="1"/>
</dbReference>
<gene>
    <name evidence="2" type="ORF">Csp_F37010</name>
</gene>
<proteinExistence type="predicted"/>
<dbReference type="PANTHER" id="PTHR30390:SF8">
    <property type="entry name" value="SUGAR ISOMERASE (SIS)"/>
    <property type="match status" value="1"/>
</dbReference>
<protein>
    <recommendedName>
        <fullName evidence="1">SIS domain-containing protein</fullName>
    </recommendedName>
</protein>
<dbReference type="CDD" id="cd05006">
    <property type="entry name" value="SIS_GmhA"/>
    <property type="match status" value="1"/>
</dbReference>
<dbReference type="SUPFAM" id="SSF53697">
    <property type="entry name" value="SIS domain"/>
    <property type="match status" value="1"/>
</dbReference>
<feature type="domain" description="SIS" evidence="1">
    <location>
        <begin position="69"/>
        <end position="230"/>
    </location>
</feature>
<organism evidence="2">
    <name type="scientific">Curvibacter symbiont subsp. Hydra magnipapillata</name>
    <dbReference type="NCBI Taxonomy" id="667019"/>
    <lineage>
        <taxon>Bacteria</taxon>
        <taxon>Pseudomonadati</taxon>
        <taxon>Pseudomonadota</taxon>
        <taxon>Betaproteobacteria</taxon>
        <taxon>Burkholderiales</taxon>
        <taxon>Comamonadaceae</taxon>
        <taxon>Curvibacter</taxon>
    </lineage>
</organism>
<accession>C9YDK4</accession>
<dbReference type="InterPro" id="IPR001347">
    <property type="entry name" value="SIS_dom"/>
</dbReference>
<name>C9YDK4_CURXX</name>
<dbReference type="Gene3D" id="3.40.50.10490">
    <property type="entry name" value="Glucose-6-phosphate isomerase like protein, domain 1"/>
    <property type="match status" value="1"/>
</dbReference>
<dbReference type="AlphaFoldDB" id="C9YDK4"/>
<dbReference type="PROSITE" id="PS51464">
    <property type="entry name" value="SIS"/>
    <property type="match status" value="1"/>
</dbReference>
<sequence length="231" mass="25091">MEYNEACVPDLLCRPAVASAVCHRQPRRSYPMNNIDRFFSRDAAAFTRSYFEYLGEVLRGIDPDAVARLAQTLLDARDSGATVYFIGNGGSAATSSHFANDLSIGTNSYDKPFRVVSLTDNQAIITAIGNDFGYEDIFVRQLQVLARPGDVVIGVSASGNSPNLVKAFEYARSRSIKTVAITAFDGGKLKAMADDGVHVPTAPKEYGPAEDAHMVLDHLLGAYLMRMVKSD</sequence>
<dbReference type="InterPro" id="IPR035461">
    <property type="entry name" value="GmhA/DiaA"/>
</dbReference>